<sequence>MYHKELKPFPQDFLWSASTSAYQVEGAWDEDGRGPIAIDLKKDLPEGTSDYKVAADQYHRYKEDIALMAELGFRAHRFSIAWSRIIPDGDGEINPKGIEYYHNFIDELLAQNIEPIVTMFHFDTPIALDEKGGWASRTTTDAFVRYAEVLFKEYGSKVKYWLTINEQNMMILHGHKLGIITTTSDDPDKELYQINHNMFLAQAKTMAMLHQMHPEAKIGPAPNISYVYPASSKPEDVIAADNYNAVRNWLYLDLAVRGEYNTLAWAYLEEHGWAPTIEEGDLEILKSARPDFIAFNYYNTTTMADAPLGGGASERSEDADQQIAEGEEGYFKAVSNPHLQMTDFGWEIDPVGMRMTYRAIWDRYRLPLIVTENGLGAFDQLTDDGRVHDDYRIEYLRKHLEQTQEAITDGVEILGYSPWTAIDVVSTHQGVAKRYGFIYVNRDEFDLKDLARYRKDSFFWYQQLIQTNELPPEDWKPSYPENS</sequence>
<dbReference type="GO" id="GO:0008422">
    <property type="term" value="F:beta-glucosidase activity"/>
    <property type="evidence" value="ECO:0007669"/>
    <property type="project" value="TreeGrafter"/>
</dbReference>
<dbReference type="PROSITE" id="PS00572">
    <property type="entry name" value="GLYCOSYL_HYDROL_F1_1"/>
    <property type="match status" value="1"/>
</dbReference>
<dbReference type="RefSeq" id="WP_190616774.1">
    <property type="nucleotide sequence ID" value="NZ_CP061538.1"/>
</dbReference>
<dbReference type="AlphaFoldDB" id="A0A7H2BHV9"/>
<proteinExistence type="inferred from homology"/>
<keyword evidence="8" id="KW-1185">Reference proteome</keyword>
<dbReference type="GO" id="GO:0016052">
    <property type="term" value="P:carbohydrate catabolic process"/>
    <property type="evidence" value="ECO:0007669"/>
    <property type="project" value="TreeGrafter"/>
</dbReference>
<dbReference type="Gene3D" id="3.20.20.80">
    <property type="entry name" value="Glycosidases"/>
    <property type="match status" value="1"/>
</dbReference>
<keyword evidence="2 6" id="KW-0378">Hydrolase</keyword>
<dbReference type="InterPro" id="IPR017853">
    <property type="entry name" value="GH"/>
</dbReference>
<dbReference type="InterPro" id="IPR033132">
    <property type="entry name" value="GH_1_N_CS"/>
</dbReference>
<reference evidence="7 8" key="1">
    <citation type="submission" date="2020-09" db="EMBL/GenBank/DDBJ databases">
        <title>Investigation of environmental microbe.</title>
        <authorList>
            <person name="Ou Y."/>
            <person name="Kang Q."/>
        </authorList>
    </citation>
    <scope>NUCLEOTIDE SEQUENCE [LARGE SCALE GENOMIC DNA]</scope>
    <source>
        <strain evidence="7 8">KJZ-9</strain>
    </source>
</reference>
<feature type="active site" description="Nucleophile" evidence="4">
    <location>
        <position position="372"/>
    </location>
</feature>
<accession>A0A7H2BHV9</accession>
<evidence type="ECO:0000256" key="1">
    <source>
        <dbReference type="ARBA" id="ARBA00010838"/>
    </source>
</evidence>
<protein>
    <submittedName>
        <fullName evidence="7">Glycoside hydrolase family 1 protein</fullName>
    </submittedName>
</protein>
<evidence type="ECO:0000313" key="7">
    <source>
        <dbReference type="EMBL" id="QNV39255.1"/>
    </source>
</evidence>
<dbReference type="EMBL" id="CP061538">
    <property type="protein sequence ID" value="QNV39255.1"/>
    <property type="molecule type" value="Genomic_DNA"/>
</dbReference>
<dbReference type="SUPFAM" id="SSF51445">
    <property type="entry name" value="(Trans)glycosidases"/>
    <property type="match status" value="1"/>
</dbReference>
<dbReference type="GO" id="GO:0005829">
    <property type="term" value="C:cytosol"/>
    <property type="evidence" value="ECO:0007669"/>
    <property type="project" value="TreeGrafter"/>
</dbReference>
<dbReference type="KEGG" id="rama:IDM48_07505"/>
<evidence type="ECO:0000256" key="2">
    <source>
        <dbReference type="ARBA" id="ARBA00022801"/>
    </source>
</evidence>
<dbReference type="Pfam" id="PF00232">
    <property type="entry name" value="Glyco_hydro_1"/>
    <property type="match status" value="1"/>
</dbReference>
<comment type="similarity">
    <text evidence="1 5">Belongs to the glycosyl hydrolase 1 family.</text>
</comment>
<evidence type="ECO:0000256" key="4">
    <source>
        <dbReference type="PROSITE-ProRule" id="PRU10055"/>
    </source>
</evidence>
<name>A0A7H2BHV9_9MICC</name>
<dbReference type="PROSITE" id="PS00653">
    <property type="entry name" value="GLYCOSYL_HYDROL_F1_2"/>
    <property type="match status" value="1"/>
</dbReference>
<dbReference type="Proteomes" id="UP000516421">
    <property type="component" value="Chromosome"/>
</dbReference>
<dbReference type="PANTHER" id="PTHR10353:SF136">
    <property type="entry name" value="ARYL-PHOSPHO-BETA-D-GLUCOSIDASE BGLC"/>
    <property type="match status" value="1"/>
</dbReference>
<gene>
    <name evidence="7" type="ORF">IDM48_07505</name>
</gene>
<dbReference type="FunFam" id="3.20.20.80:FF:000004">
    <property type="entry name" value="Beta-glucosidase 6-phospho-beta-glucosidase"/>
    <property type="match status" value="1"/>
</dbReference>
<dbReference type="PRINTS" id="PR00131">
    <property type="entry name" value="GLHYDRLASE1"/>
</dbReference>
<organism evidence="7 8">
    <name type="scientific">Rothia amarae</name>
    <dbReference type="NCBI Taxonomy" id="169480"/>
    <lineage>
        <taxon>Bacteria</taxon>
        <taxon>Bacillati</taxon>
        <taxon>Actinomycetota</taxon>
        <taxon>Actinomycetes</taxon>
        <taxon>Micrococcales</taxon>
        <taxon>Micrococcaceae</taxon>
        <taxon>Rothia</taxon>
    </lineage>
</organism>
<dbReference type="InterPro" id="IPR018120">
    <property type="entry name" value="Glyco_hydro_1_AS"/>
</dbReference>
<evidence type="ECO:0000256" key="5">
    <source>
        <dbReference type="RuleBase" id="RU003690"/>
    </source>
</evidence>
<keyword evidence="3 6" id="KW-0326">Glycosidase</keyword>
<evidence type="ECO:0000256" key="6">
    <source>
        <dbReference type="RuleBase" id="RU004468"/>
    </source>
</evidence>
<dbReference type="PANTHER" id="PTHR10353">
    <property type="entry name" value="GLYCOSYL HYDROLASE"/>
    <property type="match status" value="1"/>
</dbReference>
<evidence type="ECO:0000313" key="8">
    <source>
        <dbReference type="Proteomes" id="UP000516421"/>
    </source>
</evidence>
<evidence type="ECO:0000256" key="3">
    <source>
        <dbReference type="ARBA" id="ARBA00023295"/>
    </source>
</evidence>
<dbReference type="InterPro" id="IPR001360">
    <property type="entry name" value="Glyco_hydro_1"/>
</dbReference>